<name>A0AAU9P104_9ASTR</name>
<evidence type="ECO:0000313" key="2">
    <source>
        <dbReference type="EMBL" id="CAH1443860.1"/>
    </source>
</evidence>
<comment type="caution">
    <text evidence="2">The sequence shown here is derived from an EMBL/GenBank/DDBJ whole genome shotgun (WGS) entry which is preliminary data.</text>
</comment>
<reference evidence="2 3" key="1">
    <citation type="submission" date="2022-01" db="EMBL/GenBank/DDBJ databases">
        <authorList>
            <person name="Xiong W."/>
            <person name="Schranz E."/>
        </authorList>
    </citation>
    <scope>NUCLEOTIDE SEQUENCE [LARGE SCALE GENOMIC DNA]</scope>
</reference>
<organism evidence="2 3">
    <name type="scientific">Lactuca virosa</name>
    <dbReference type="NCBI Taxonomy" id="75947"/>
    <lineage>
        <taxon>Eukaryota</taxon>
        <taxon>Viridiplantae</taxon>
        <taxon>Streptophyta</taxon>
        <taxon>Embryophyta</taxon>
        <taxon>Tracheophyta</taxon>
        <taxon>Spermatophyta</taxon>
        <taxon>Magnoliopsida</taxon>
        <taxon>eudicotyledons</taxon>
        <taxon>Gunneridae</taxon>
        <taxon>Pentapetalae</taxon>
        <taxon>asterids</taxon>
        <taxon>campanulids</taxon>
        <taxon>Asterales</taxon>
        <taxon>Asteraceae</taxon>
        <taxon>Cichorioideae</taxon>
        <taxon>Cichorieae</taxon>
        <taxon>Lactucinae</taxon>
        <taxon>Lactuca</taxon>
    </lineage>
</organism>
<keyword evidence="3" id="KW-1185">Reference proteome</keyword>
<protein>
    <submittedName>
        <fullName evidence="2">Uncharacterized protein</fullName>
    </submittedName>
</protein>
<evidence type="ECO:0000256" key="1">
    <source>
        <dbReference type="SAM" id="MobiDB-lite"/>
    </source>
</evidence>
<proteinExistence type="predicted"/>
<sequence length="335" mass="37028">MLQGLTLLSDVDTTVESESNIDSSLQASHVSFKTEPEGKEPEPEGSEEASTIEVSKRKSVSSDPLAVRFDDASLQLSPKRSCNSCFSKPQYQGPEGIAHISSLDGNPKTYELFHDCLVFSDPDLIVTIDAIPAFPLSSAPLASITDLASIKSDFPILITIPLPMSLASSLPSFLLPFANTKFVQPPDIKGMKDEEGMDKARSHILEGLHYMNESLERENVGLNQENDVLVAENGRLLRDLDGYYCHHEELKKLNEDIQAKINDECALHVIAAKELEEATKKVSNLNATCYEKDVRIKKAEIELVECQTTVKDQILCIHELLTKSSTAKQEALFHQ</sequence>
<feature type="region of interest" description="Disordered" evidence="1">
    <location>
        <begin position="1"/>
        <end position="57"/>
    </location>
</feature>
<gene>
    <name evidence="2" type="ORF">LVIROSA_LOCUS29745</name>
</gene>
<evidence type="ECO:0000313" key="3">
    <source>
        <dbReference type="Proteomes" id="UP001157418"/>
    </source>
</evidence>
<feature type="compositionally biased region" description="Basic and acidic residues" evidence="1">
    <location>
        <begin position="32"/>
        <end position="42"/>
    </location>
</feature>
<dbReference type="AlphaFoldDB" id="A0AAU9P104"/>
<dbReference type="Proteomes" id="UP001157418">
    <property type="component" value="Unassembled WGS sequence"/>
</dbReference>
<accession>A0AAU9P104</accession>
<feature type="compositionally biased region" description="Polar residues" evidence="1">
    <location>
        <begin position="11"/>
        <end position="31"/>
    </location>
</feature>
<dbReference type="EMBL" id="CAKMRJ010005523">
    <property type="protein sequence ID" value="CAH1443860.1"/>
    <property type="molecule type" value="Genomic_DNA"/>
</dbReference>